<keyword evidence="1" id="KW-1133">Transmembrane helix</keyword>
<keyword evidence="1" id="KW-0812">Transmembrane</keyword>
<name>A0A0F9PUK2_9ZZZZ</name>
<feature type="transmembrane region" description="Helical" evidence="1">
    <location>
        <begin position="54"/>
        <end position="72"/>
    </location>
</feature>
<organism evidence="2">
    <name type="scientific">marine sediment metagenome</name>
    <dbReference type="NCBI Taxonomy" id="412755"/>
    <lineage>
        <taxon>unclassified sequences</taxon>
        <taxon>metagenomes</taxon>
        <taxon>ecological metagenomes</taxon>
    </lineage>
</organism>
<accession>A0A0F9PUK2</accession>
<evidence type="ECO:0000313" key="2">
    <source>
        <dbReference type="EMBL" id="KKN33849.1"/>
    </source>
</evidence>
<comment type="caution">
    <text evidence="2">The sequence shown here is derived from an EMBL/GenBank/DDBJ whole genome shotgun (WGS) entry which is preliminary data.</text>
</comment>
<dbReference type="EMBL" id="LAZR01002146">
    <property type="protein sequence ID" value="KKN33849.1"/>
    <property type="molecule type" value="Genomic_DNA"/>
</dbReference>
<dbReference type="InterPro" id="IPR059173">
    <property type="entry name" value="TraA_dom"/>
</dbReference>
<keyword evidence="1" id="KW-0472">Membrane</keyword>
<proteinExistence type="predicted"/>
<reference evidence="2" key="1">
    <citation type="journal article" date="2015" name="Nature">
        <title>Complex archaea that bridge the gap between prokaryotes and eukaryotes.</title>
        <authorList>
            <person name="Spang A."/>
            <person name="Saw J.H."/>
            <person name="Jorgensen S.L."/>
            <person name="Zaremba-Niedzwiedzka K."/>
            <person name="Martijn J."/>
            <person name="Lind A.E."/>
            <person name="van Eijk R."/>
            <person name="Schleper C."/>
            <person name="Guy L."/>
            <person name="Ettema T.J."/>
        </authorList>
    </citation>
    <scope>NUCLEOTIDE SEQUENCE</scope>
</reference>
<evidence type="ECO:0000256" key="1">
    <source>
        <dbReference type="SAM" id="Phobius"/>
    </source>
</evidence>
<gene>
    <name evidence="2" type="ORF">LCGC14_0799560</name>
</gene>
<evidence type="ECO:0008006" key="3">
    <source>
        <dbReference type="Google" id="ProtNLM"/>
    </source>
</evidence>
<sequence>MNNAVDIKKAGMAFFALCATAILIAAPEQALAGTGGSAFEDVWIWLKENIEGTLGRIICGAIVIVGIVAGIARQSLIAFAIGIGGGMGLYNTPTIIESIVSATVEHADKAATAIMTLSNGL</sequence>
<dbReference type="NCBIfam" id="NF041281">
    <property type="entry name" value="TraA_gammapb"/>
    <property type="match status" value="1"/>
</dbReference>
<protein>
    <recommendedName>
        <fullName evidence="3">Conjugal transfer protein TraA</fullName>
    </recommendedName>
</protein>
<dbReference type="AlphaFoldDB" id="A0A0F9PUK2"/>